<dbReference type="AlphaFoldDB" id="A0A9D3LTQ5"/>
<protein>
    <recommendedName>
        <fullName evidence="9">Espin</fullName>
    </recommendedName>
</protein>
<dbReference type="FunFam" id="1.25.40.20:FF:000190">
    <property type="entry name" value="Putative espin"/>
    <property type="match status" value="1"/>
</dbReference>
<evidence type="ECO:0000256" key="1">
    <source>
        <dbReference type="ARBA" id="ARBA00004645"/>
    </source>
</evidence>
<dbReference type="GO" id="GO:0032420">
    <property type="term" value="C:stereocilium"/>
    <property type="evidence" value="ECO:0007669"/>
    <property type="project" value="UniProtKB-SubCell"/>
</dbReference>
<dbReference type="FunFam" id="1.25.40.20:FF:000125">
    <property type="entry name" value="Putative espin"/>
    <property type="match status" value="1"/>
</dbReference>
<evidence type="ECO:0000256" key="4">
    <source>
        <dbReference type="ARBA" id="ARBA00023043"/>
    </source>
</evidence>
<comment type="subcellular location">
    <subcellularLocation>
        <location evidence="1">Cell projection</location>
        <location evidence="1">Stereocilium</location>
    </subcellularLocation>
</comment>
<organism evidence="7 8">
    <name type="scientific">Anguilla anguilla</name>
    <name type="common">European freshwater eel</name>
    <name type="synonym">Muraena anguilla</name>
    <dbReference type="NCBI Taxonomy" id="7936"/>
    <lineage>
        <taxon>Eukaryota</taxon>
        <taxon>Metazoa</taxon>
        <taxon>Chordata</taxon>
        <taxon>Craniata</taxon>
        <taxon>Vertebrata</taxon>
        <taxon>Euteleostomi</taxon>
        <taxon>Actinopterygii</taxon>
        <taxon>Neopterygii</taxon>
        <taxon>Teleostei</taxon>
        <taxon>Anguilliformes</taxon>
        <taxon>Anguillidae</taxon>
        <taxon>Anguilla</taxon>
    </lineage>
</organism>
<dbReference type="Gene3D" id="1.25.40.20">
    <property type="entry name" value="Ankyrin repeat-containing domain"/>
    <property type="match status" value="3"/>
</dbReference>
<comment type="caution">
    <text evidence="7">The sequence shown here is derived from an EMBL/GenBank/DDBJ whole genome shotgun (WGS) entry which is preliminary data.</text>
</comment>
<feature type="region of interest" description="Disordered" evidence="6">
    <location>
        <begin position="338"/>
        <end position="391"/>
    </location>
</feature>
<dbReference type="EMBL" id="JAFIRN010000014">
    <property type="protein sequence ID" value="KAG5836092.1"/>
    <property type="molecule type" value="Genomic_DNA"/>
</dbReference>
<dbReference type="InterPro" id="IPR036770">
    <property type="entry name" value="Ankyrin_rpt-contain_sf"/>
</dbReference>
<feature type="repeat" description="ANK" evidence="5">
    <location>
        <begin position="271"/>
        <end position="303"/>
    </location>
</feature>
<dbReference type="InterPro" id="IPR052420">
    <property type="entry name" value="Espin/Espin-like"/>
</dbReference>
<feature type="repeat" description="ANK" evidence="5">
    <location>
        <begin position="205"/>
        <end position="227"/>
    </location>
</feature>
<keyword evidence="4 5" id="KW-0040">ANK repeat</keyword>
<evidence type="ECO:0000313" key="8">
    <source>
        <dbReference type="Proteomes" id="UP001044222"/>
    </source>
</evidence>
<feature type="compositionally biased region" description="Pro residues" evidence="6">
    <location>
        <begin position="414"/>
        <end position="441"/>
    </location>
</feature>
<feature type="region of interest" description="Disordered" evidence="6">
    <location>
        <begin position="404"/>
        <end position="448"/>
    </location>
</feature>
<feature type="region of interest" description="Disordered" evidence="6">
    <location>
        <begin position="462"/>
        <end position="498"/>
    </location>
</feature>
<dbReference type="PROSITE" id="PS50088">
    <property type="entry name" value="ANK_REPEAT"/>
    <property type="match status" value="5"/>
</dbReference>
<evidence type="ECO:0000256" key="3">
    <source>
        <dbReference type="ARBA" id="ARBA00022740"/>
    </source>
</evidence>
<feature type="compositionally biased region" description="Basic and acidic residues" evidence="6">
    <location>
        <begin position="464"/>
        <end position="485"/>
    </location>
</feature>
<accession>A0A9D3LTQ5</accession>
<dbReference type="Pfam" id="PF00023">
    <property type="entry name" value="Ank"/>
    <property type="match status" value="1"/>
</dbReference>
<evidence type="ECO:0000256" key="2">
    <source>
        <dbReference type="ARBA" id="ARBA00022737"/>
    </source>
</evidence>
<reference evidence="7" key="1">
    <citation type="submission" date="2021-01" db="EMBL/GenBank/DDBJ databases">
        <title>A chromosome-scale assembly of European eel, Anguilla anguilla.</title>
        <authorList>
            <person name="Henkel C."/>
            <person name="Jong-Raadsen S.A."/>
            <person name="Dufour S."/>
            <person name="Weltzien F.-A."/>
            <person name="Palstra A.P."/>
            <person name="Pelster B."/>
            <person name="Spaink H.P."/>
            <person name="Van Den Thillart G.E."/>
            <person name="Jansen H."/>
            <person name="Zahm M."/>
            <person name="Klopp C."/>
            <person name="Cedric C."/>
            <person name="Louis A."/>
            <person name="Berthelot C."/>
            <person name="Parey E."/>
            <person name="Roest Crollius H."/>
            <person name="Montfort J."/>
            <person name="Robinson-Rechavi M."/>
            <person name="Bucao C."/>
            <person name="Bouchez O."/>
            <person name="Gislard M."/>
            <person name="Lluch J."/>
            <person name="Milhes M."/>
            <person name="Lampietro C."/>
            <person name="Lopez Roques C."/>
            <person name="Donnadieu C."/>
            <person name="Braasch I."/>
            <person name="Desvignes T."/>
            <person name="Postlethwait J."/>
            <person name="Bobe J."/>
            <person name="Guiguen Y."/>
            <person name="Dirks R."/>
        </authorList>
    </citation>
    <scope>NUCLEOTIDE SEQUENCE</scope>
    <source>
        <strain evidence="7">Tag_6206</strain>
        <tissue evidence="7">Liver</tissue>
    </source>
</reference>
<dbReference type="GO" id="GO:0007605">
    <property type="term" value="P:sensory perception of sound"/>
    <property type="evidence" value="ECO:0007669"/>
    <property type="project" value="UniProtKB-KW"/>
</dbReference>
<dbReference type="PANTHER" id="PTHR24153:SF14">
    <property type="entry name" value="ESPIN"/>
    <property type="match status" value="1"/>
</dbReference>
<feature type="repeat" description="ANK" evidence="5">
    <location>
        <begin position="239"/>
        <end position="266"/>
    </location>
</feature>
<dbReference type="SUPFAM" id="SSF48403">
    <property type="entry name" value="Ankyrin repeat"/>
    <property type="match status" value="1"/>
</dbReference>
<dbReference type="PANTHER" id="PTHR24153">
    <property type="entry name" value="ESPIN"/>
    <property type="match status" value="1"/>
</dbReference>
<feature type="repeat" description="ANK" evidence="5">
    <location>
        <begin position="69"/>
        <end position="93"/>
    </location>
</feature>
<evidence type="ECO:0000256" key="6">
    <source>
        <dbReference type="SAM" id="MobiDB-lite"/>
    </source>
</evidence>
<feature type="repeat" description="ANK" evidence="5">
    <location>
        <begin position="171"/>
        <end position="193"/>
    </location>
</feature>
<dbReference type="GO" id="GO:0051015">
    <property type="term" value="F:actin filament binding"/>
    <property type="evidence" value="ECO:0007669"/>
    <property type="project" value="TreeGrafter"/>
</dbReference>
<name>A0A9D3LTQ5_ANGAN</name>
<dbReference type="InterPro" id="IPR002110">
    <property type="entry name" value="Ankyrin_rpt"/>
</dbReference>
<evidence type="ECO:0008006" key="9">
    <source>
        <dbReference type="Google" id="ProtNLM"/>
    </source>
</evidence>
<dbReference type="Proteomes" id="UP001044222">
    <property type="component" value="Chromosome 14"/>
</dbReference>
<keyword evidence="2" id="KW-0677">Repeat</keyword>
<keyword evidence="8" id="KW-1185">Reference proteome</keyword>
<dbReference type="Pfam" id="PF12796">
    <property type="entry name" value="Ank_2"/>
    <property type="match status" value="3"/>
</dbReference>
<keyword evidence="3" id="KW-1009">Hearing</keyword>
<dbReference type="GO" id="GO:0051017">
    <property type="term" value="P:actin filament bundle assembly"/>
    <property type="evidence" value="ECO:0007669"/>
    <property type="project" value="TreeGrafter"/>
</dbReference>
<dbReference type="SMART" id="SM00248">
    <property type="entry name" value="ANK"/>
    <property type="match status" value="9"/>
</dbReference>
<evidence type="ECO:0000256" key="5">
    <source>
        <dbReference type="PROSITE-ProRule" id="PRU00023"/>
    </source>
</evidence>
<feature type="compositionally biased region" description="Basic and acidic residues" evidence="6">
    <location>
        <begin position="338"/>
        <end position="349"/>
    </location>
</feature>
<proteinExistence type="predicted"/>
<sequence length="550" mass="59242">MVVEKAFLAARQGDIQTLKVLFAEKVLHKDVKDPLGASPVHHAARSGKLTCLRYLVEEAGLPGNCLARNGATPAHDAAATGNLACLQWLITHGRCKASDKDWSGATVLHLACRFSHHEITDWLLKGQEADPRVPTDTGVLPVHYAAAKGDLPSLRLLLGHSPGVVNTQTKNGATPVYLASQEGHLEVVQYLVKDCGAEPRIRANDGMTPLHAAAQMGHTMVIVWLMSFTEVGLSDRDGDGATAMHFAASRGHAKVLSWLLLHGSEIAPDCWGGTPLHDAAENGELECCQILVVNGVDLGLRDKDGFTAADLAEYNGHAQCAKYLRTVENMSVGHRVLSRDPSAEQECKQPDSGVSSPPANYDSCSSSNARRSTAPPAGNHMDPTRTDMDSYMDLLNPDLATAAQRKDEGNCASPSPPPPAFPPPRPLPARHPAAPPPPPSYTAPSTPADQASAEIYLQVKSNLRHVEKDTPRNNPDRLRRADSNRKSRNFNKQPSTGDYYKALGSDPAEHRGARAMVPNEQVSRLALSTSTQRQATGTYSAERILLCCRN</sequence>
<feature type="compositionally biased region" description="Polar residues" evidence="6">
    <location>
        <begin position="352"/>
        <end position="371"/>
    </location>
</feature>
<dbReference type="PROSITE" id="PS50297">
    <property type="entry name" value="ANK_REP_REGION"/>
    <property type="match status" value="5"/>
</dbReference>
<dbReference type="GO" id="GO:0005737">
    <property type="term" value="C:cytoplasm"/>
    <property type="evidence" value="ECO:0007669"/>
    <property type="project" value="TreeGrafter"/>
</dbReference>
<gene>
    <name evidence="7" type="ORF">ANANG_G00250920</name>
</gene>
<evidence type="ECO:0000313" key="7">
    <source>
        <dbReference type="EMBL" id="KAG5836092.1"/>
    </source>
</evidence>